<dbReference type="InterPro" id="IPR017449">
    <property type="entry name" value="Pro-tRNA_synth_II"/>
</dbReference>
<dbReference type="SUPFAM" id="SSF55681">
    <property type="entry name" value="Class II aaRS and biotin synthetases"/>
    <property type="match status" value="1"/>
</dbReference>
<dbReference type="InterPro" id="IPR016061">
    <property type="entry name" value="Pro-tRNA_ligase_II_C"/>
</dbReference>
<dbReference type="PANTHER" id="PTHR43382">
    <property type="entry name" value="PROLYL-TRNA SYNTHETASE"/>
    <property type="match status" value="1"/>
</dbReference>
<evidence type="ECO:0000256" key="4">
    <source>
        <dbReference type="ARBA" id="ARBA00022741"/>
    </source>
</evidence>
<dbReference type="Gene3D" id="3.30.930.10">
    <property type="entry name" value="Bira Bifunctional Protein, Domain 2"/>
    <property type="match status" value="1"/>
</dbReference>
<comment type="catalytic activity">
    <reaction evidence="8 9">
        <text>tRNA(Pro) + L-proline + ATP = L-prolyl-tRNA(Pro) + AMP + diphosphate</text>
        <dbReference type="Rhea" id="RHEA:14305"/>
        <dbReference type="Rhea" id="RHEA-COMP:9700"/>
        <dbReference type="Rhea" id="RHEA-COMP:9702"/>
        <dbReference type="ChEBI" id="CHEBI:30616"/>
        <dbReference type="ChEBI" id="CHEBI:33019"/>
        <dbReference type="ChEBI" id="CHEBI:60039"/>
        <dbReference type="ChEBI" id="CHEBI:78442"/>
        <dbReference type="ChEBI" id="CHEBI:78532"/>
        <dbReference type="ChEBI" id="CHEBI:456215"/>
        <dbReference type="EC" id="6.1.1.15"/>
    </reaction>
</comment>
<protein>
    <recommendedName>
        <fullName evidence="9">Proline--tRNA ligase</fullName>
        <ecNumber evidence="9">6.1.1.15</ecNumber>
    </recommendedName>
    <alternativeName>
        <fullName evidence="9">Prolyl-tRNA synthetase</fullName>
        <shortName evidence="9">ProRS</shortName>
    </alternativeName>
</protein>
<name>A0A8T5V5G9_9EURY</name>
<comment type="caution">
    <text evidence="11">The sequence shown here is derived from an EMBL/GenBank/DDBJ whole genome shotgun (WGS) entry which is preliminary data.</text>
</comment>
<dbReference type="InterPro" id="IPR045864">
    <property type="entry name" value="aa-tRNA-synth_II/BPL/LPL"/>
</dbReference>
<dbReference type="EC" id="6.1.1.15" evidence="9"/>
<keyword evidence="3 9" id="KW-0436">Ligase</keyword>
<dbReference type="RefSeq" id="WP_223792447.1">
    <property type="nucleotide sequence ID" value="NZ_JAIOUQ010000016.1"/>
</dbReference>
<dbReference type="CDD" id="cd00778">
    <property type="entry name" value="ProRS_core_arch_euk"/>
    <property type="match status" value="1"/>
</dbReference>
<keyword evidence="5 9" id="KW-0067">ATP-binding</keyword>
<dbReference type="InterPro" id="IPR004154">
    <property type="entry name" value="Anticodon-bd"/>
</dbReference>
<dbReference type="PROSITE" id="PS50862">
    <property type="entry name" value="AA_TRNA_LIGASE_II"/>
    <property type="match status" value="1"/>
</dbReference>
<evidence type="ECO:0000256" key="2">
    <source>
        <dbReference type="ARBA" id="ARBA00022490"/>
    </source>
</evidence>
<evidence type="ECO:0000256" key="5">
    <source>
        <dbReference type="ARBA" id="ARBA00022840"/>
    </source>
</evidence>
<dbReference type="SUPFAM" id="SSF64586">
    <property type="entry name" value="C-terminal domain of ProRS"/>
    <property type="match status" value="1"/>
</dbReference>
<evidence type="ECO:0000256" key="6">
    <source>
        <dbReference type="ARBA" id="ARBA00022917"/>
    </source>
</evidence>
<dbReference type="CDD" id="cd00862">
    <property type="entry name" value="ProRS_anticodon_zinc"/>
    <property type="match status" value="1"/>
</dbReference>
<evidence type="ECO:0000256" key="7">
    <source>
        <dbReference type="ARBA" id="ARBA00023146"/>
    </source>
</evidence>
<comment type="function">
    <text evidence="9">Catalyzes the attachment of proline to tRNA(Pro) in a two-step reaction: proline is first activated by ATP to form Pro-AMP and then transferred to the acceptor end of tRNA(Pro).</text>
</comment>
<evidence type="ECO:0000256" key="8">
    <source>
        <dbReference type="ARBA" id="ARBA00047671"/>
    </source>
</evidence>
<sequence>MSEFSEWFHNILEEAEIIDTRYPVKGMHVWLPQGFKIRKHTLNILKEILDKDHEEVLFPLLIPEDELAKEAIHVKGFEEEVYWVTHGGLTELNKKLALRPTSETAMYPMFSLWVRNHSDLPMKYYQIVNTFRYETKHTRPLIRVREITTFKEAHTVHATAEETEKQVQDAVKIYKQFFDKLGIPYTVSKRPEWDKFPGAEYTVAFDTIMPDGKTLQIGTVHNLGQTFAKTFDITYETATGEHEYVYQTCYGLSDRIIASVIGVHGDKAGLSLPPDIAPYQVVIVPIIFKKGGEEVIEFCKNLEEKLKLEANLRVYFDDRDIRAGKKYYEWEMRGIPLRIEVGPRDLQNKKVVTFRRDTQEKEIIDFDPSKISETITEIMDDVSLKMKDNAGEKLENNIRSVDSIEEAEDIMSQYGGIVTFDWCGDRECGKDIEEKVKVDILGVQLSEKENSTCINCDKPSKHITLLAKTY</sequence>
<evidence type="ECO:0000256" key="9">
    <source>
        <dbReference type="HAMAP-Rule" id="MF_01571"/>
    </source>
</evidence>
<keyword evidence="4 9" id="KW-0547">Nucleotide-binding</keyword>
<dbReference type="GO" id="GO:0017101">
    <property type="term" value="C:aminoacyl-tRNA synthetase multienzyme complex"/>
    <property type="evidence" value="ECO:0007669"/>
    <property type="project" value="TreeGrafter"/>
</dbReference>
<dbReference type="InterPro" id="IPR002316">
    <property type="entry name" value="Pro-tRNA-ligase_IIa"/>
</dbReference>
<dbReference type="Proteomes" id="UP000825933">
    <property type="component" value="Unassembled WGS sequence"/>
</dbReference>
<dbReference type="Gene3D" id="3.40.50.800">
    <property type="entry name" value="Anticodon-binding domain"/>
    <property type="match status" value="1"/>
</dbReference>
<evidence type="ECO:0000256" key="3">
    <source>
        <dbReference type="ARBA" id="ARBA00022598"/>
    </source>
</evidence>
<comment type="subunit">
    <text evidence="9">Homodimer.</text>
</comment>
<dbReference type="PRINTS" id="PR01046">
    <property type="entry name" value="TRNASYNTHPRO"/>
</dbReference>
<dbReference type="NCBIfam" id="TIGR00408">
    <property type="entry name" value="proS_fam_I"/>
    <property type="match status" value="1"/>
</dbReference>
<dbReference type="GO" id="GO:0006433">
    <property type="term" value="P:prolyl-tRNA aminoacylation"/>
    <property type="evidence" value="ECO:0007669"/>
    <property type="project" value="UniProtKB-UniRule"/>
</dbReference>
<feature type="domain" description="Aminoacyl-transfer RNA synthetases class-II family profile" evidence="10">
    <location>
        <begin position="36"/>
        <end position="273"/>
    </location>
</feature>
<gene>
    <name evidence="9 11" type="primary">proS</name>
    <name evidence="11" type="ORF">K8N75_12750</name>
</gene>
<keyword evidence="2 9" id="KW-0963">Cytoplasm</keyword>
<dbReference type="GO" id="GO:0004827">
    <property type="term" value="F:proline-tRNA ligase activity"/>
    <property type="evidence" value="ECO:0007669"/>
    <property type="project" value="UniProtKB-UniRule"/>
</dbReference>
<keyword evidence="12" id="KW-1185">Reference proteome</keyword>
<keyword evidence="6 9" id="KW-0648">Protein biosynthesis</keyword>
<dbReference type="Gene3D" id="3.30.110.30">
    <property type="entry name" value="C-terminal domain of ProRS"/>
    <property type="match status" value="1"/>
</dbReference>
<dbReference type="Pfam" id="PF00587">
    <property type="entry name" value="tRNA-synt_2b"/>
    <property type="match status" value="1"/>
</dbReference>
<organism evidence="11 12">
    <name type="scientific">Methanobacterium spitsbergense</name>
    <dbReference type="NCBI Taxonomy" id="2874285"/>
    <lineage>
        <taxon>Archaea</taxon>
        <taxon>Methanobacteriati</taxon>
        <taxon>Methanobacteriota</taxon>
        <taxon>Methanomada group</taxon>
        <taxon>Methanobacteria</taxon>
        <taxon>Methanobacteriales</taxon>
        <taxon>Methanobacteriaceae</taxon>
        <taxon>Methanobacterium</taxon>
    </lineage>
</organism>
<dbReference type="InterPro" id="IPR033721">
    <property type="entry name" value="ProRS_core_arch_euk"/>
</dbReference>
<dbReference type="InterPro" id="IPR036621">
    <property type="entry name" value="Anticodon-bd_dom_sf"/>
</dbReference>
<evidence type="ECO:0000313" key="11">
    <source>
        <dbReference type="EMBL" id="MBZ2166905.1"/>
    </source>
</evidence>
<comment type="subcellular location">
    <subcellularLocation>
        <location evidence="1 9">Cytoplasm</location>
    </subcellularLocation>
</comment>
<accession>A0A8T5V5G9</accession>
<evidence type="ECO:0000259" key="10">
    <source>
        <dbReference type="PROSITE" id="PS50862"/>
    </source>
</evidence>
<comment type="similarity">
    <text evidence="9">Belongs to the class-II aminoacyl-tRNA synthetase family. ProS type 3 subfamily.</text>
</comment>
<evidence type="ECO:0000313" key="12">
    <source>
        <dbReference type="Proteomes" id="UP000825933"/>
    </source>
</evidence>
<dbReference type="GO" id="GO:0005524">
    <property type="term" value="F:ATP binding"/>
    <property type="evidence" value="ECO:0007669"/>
    <property type="project" value="UniProtKB-UniRule"/>
</dbReference>
<dbReference type="InterPro" id="IPR002314">
    <property type="entry name" value="aa-tRNA-synt_IIb"/>
</dbReference>
<proteinExistence type="inferred from homology"/>
<comment type="domain">
    <text evidence="9">Consists of three domains: the N-terminal catalytic domain, the anticodon-binding domain and the C-terminal extension.</text>
</comment>
<dbReference type="AlphaFoldDB" id="A0A8T5V5G9"/>
<dbReference type="Pfam" id="PF09180">
    <property type="entry name" value="ProRS-C_1"/>
    <property type="match status" value="1"/>
</dbReference>
<dbReference type="InterPro" id="IPR006195">
    <property type="entry name" value="aa-tRNA-synth_II"/>
</dbReference>
<dbReference type="SUPFAM" id="SSF52954">
    <property type="entry name" value="Class II aaRS ABD-related"/>
    <property type="match status" value="1"/>
</dbReference>
<dbReference type="Pfam" id="PF03129">
    <property type="entry name" value="HGTP_anticodon"/>
    <property type="match status" value="1"/>
</dbReference>
<dbReference type="GO" id="GO:0005737">
    <property type="term" value="C:cytoplasm"/>
    <property type="evidence" value="ECO:0007669"/>
    <property type="project" value="UniProtKB-SubCell"/>
</dbReference>
<dbReference type="EMBL" id="JAIOUQ010000016">
    <property type="protein sequence ID" value="MBZ2166905.1"/>
    <property type="molecule type" value="Genomic_DNA"/>
</dbReference>
<dbReference type="PANTHER" id="PTHR43382:SF2">
    <property type="entry name" value="BIFUNCTIONAL GLUTAMATE_PROLINE--TRNA LIGASE"/>
    <property type="match status" value="1"/>
</dbReference>
<dbReference type="HAMAP" id="MF_01571">
    <property type="entry name" value="Pro_tRNA_synth_type3"/>
    <property type="match status" value="1"/>
</dbReference>
<dbReference type="InterPro" id="IPR004499">
    <property type="entry name" value="Pro-tRNA-ligase_IIa_arc-type"/>
</dbReference>
<keyword evidence="7 9" id="KW-0030">Aminoacyl-tRNA synthetase</keyword>
<evidence type="ECO:0000256" key="1">
    <source>
        <dbReference type="ARBA" id="ARBA00004496"/>
    </source>
</evidence>
<reference evidence="12" key="1">
    <citation type="journal article" date="2022" name="Microbiol. Resour. Announc.">
        <title>Draft Genome Sequence of a Methanogenic Archaeon from West Spitsbergen Permafrost.</title>
        <authorList>
            <person name="Trubitsyn V."/>
            <person name="Rivkina E."/>
            <person name="Shcherbakova V."/>
        </authorList>
    </citation>
    <scope>NUCLEOTIDE SEQUENCE [LARGE SCALE GENOMIC DNA]</scope>
    <source>
        <strain evidence="12">VT</strain>
    </source>
</reference>
<dbReference type="FunFam" id="3.30.930.10:FF:000037">
    <property type="entry name" value="Proline--tRNA ligase"/>
    <property type="match status" value="1"/>
</dbReference>
<dbReference type="SMART" id="SM00946">
    <property type="entry name" value="ProRS-C_1"/>
    <property type="match status" value="1"/>
</dbReference>